<evidence type="ECO:0000313" key="2">
    <source>
        <dbReference type="Proteomes" id="UP001241605"/>
    </source>
</evidence>
<keyword evidence="2" id="KW-1185">Reference proteome</keyword>
<protein>
    <submittedName>
        <fullName evidence="1">Uncharacterized protein</fullName>
    </submittedName>
</protein>
<reference evidence="1 2" key="1">
    <citation type="submission" date="2023-05" db="EMBL/GenBank/DDBJ databases">
        <title>YMD87, complete Genome.</title>
        <authorList>
            <person name="Zhang J."/>
            <person name="Xu X."/>
        </authorList>
    </citation>
    <scope>NUCLEOTIDE SEQUENCE [LARGE SCALE GENOMIC DNA]</scope>
    <source>
        <strain evidence="1 2">YMD87</strain>
    </source>
</reference>
<organism evidence="1 2">
    <name type="scientific">Tropicibacter oceani</name>
    <dbReference type="NCBI Taxonomy" id="3058420"/>
    <lineage>
        <taxon>Bacteria</taxon>
        <taxon>Pseudomonadati</taxon>
        <taxon>Pseudomonadota</taxon>
        <taxon>Alphaproteobacteria</taxon>
        <taxon>Rhodobacterales</taxon>
        <taxon>Roseobacteraceae</taxon>
        <taxon>Tropicibacter</taxon>
    </lineage>
</organism>
<dbReference type="Proteomes" id="UP001241605">
    <property type="component" value="Chromosome"/>
</dbReference>
<dbReference type="RefSeq" id="WP_282301199.1">
    <property type="nucleotide sequence ID" value="NZ_CP124616.1"/>
</dbReference>
<evidence type="ECO:0000313" key="1">
    <source>
        <dbReference type="EMBL" id="WGW04564.1"/>
    </source>
</evidence>
<proteinExistence type="predicted"/>
<sequence>MSKGYAAFKTLARDEYCSAKEYKNHDGAADWASRALTHLGIAANQMSGKVRYPLDSQPSGATELDV</sequence>
<accession>A0ABY8QIV9</accession>
<gene>
    <name evidence="1" type="ORF">QF118_03150</name>
</gene>
<name>A0ABY8QIV9_9RHOB</name>
<dbReference type="EMBL" id="CP124616">
    <property type="protein sequence ID" value="WGW04564.1"/>
    <property type="molecule type" value="Genomic_DNA"/>
</dbReference>